<keyword evidence="4" id="KW-1185">Reference proteome</keyword>
<name>A0A5M3MRS7_CONPW</name>
<feature type="compositionally biased region" description="Basic residues" evidence="1">
    <location>
        <begin position="929"/>
        <end position="939"/>
    </location>
</feature>
<feature type="chain" id="PRO_5024322855" evidence="2">
    <location>
        <begin position="17"/>
        <end position="1059"/>
    </location>
</feature>
<protein>
    <submittedName>
        <fullName evidence="3">Uncharacterized protein</fullName>
    </submittedName>
</protein>
<dbReference type="RefSeq" id="XP_007768791.1">
    <property type="nucleotide sequence ID" value="XM_007770601.1"/>
</dbReference>
<gene>
    <name evidence="3" type="ORF">CONPUDRAFT_154001</name>
</gene>
<feature type="compositionally biased region" description="Basic residues" evidence="1">
    <location>
        <begin position="1034"/>
        <end position="1047"/>
    </location>
</feature>
<sequence>MNYIIFVSAAIRALHAFYALAGSGTLTSSGLLGLPGGPLLSNALAELGPQLGIRTLPHVFGQHIARGIKSIADVVSLRLSAVVIPFPSVLNNTLLSEDGALASEDQSSPNLVPGLTSDNVILWASSDETFEESLQASWSTFDTSSIAPLPVCEFKGLELLTLTNVCSADDQPASVDTALVSTPSVTLLPTCEFKVFELPKLDVCSVDDHPTLVDQALGSILSVTPLPTCELEVLELAPPELCAAGDQPTSVDVFRPQVLANIPVKARFARSGTQDFMAWLLQLLPYVYFPTRPRLFGFVLVSVILWNFKGRLYQRKPRHVYVSLDHHLLDNVLLVNLSPPEMHGPIVLEISPTSSVWLPSVPSTLLPLLPSKKGNEHALLTVLPLNNGEEDFGHAASAPVPAPNAGEELEALPPANNEEPIGYTARIQLPLIRLGKGTEHNLLAVLPLVNNEEGLALAANTPLPAPDADEEFEHALLVALPPIDDDELVGHAASIPLPPIDADEVLGHALLEPLPPVDDEEALYHAIATPLPAPDANEIFELAELEPSPPINDEEFVGYTARIDLPPIRLGKGTEHNLLEVLPLVDNEEDPALAINTPTPAPDAGEVFEYAAPVALPPVNDEELVGYTARIDLPPIRLGKGTEHNLLMVLPLVDNEEDPALAINTPTPAPDADELFEDAVLVPVPLAINDEFTAKQKANKKKAAQKKKKAVSERAELVAAGGPVWGTSRNAKRRFKQKKAENLEGSDKTSVDEPTVLPENIISVSSSVEIGSLLPIEPQVNECEHLVASLGAGDSEPGVDSVMYRKKYWRERYDKEPSAQPDDFRRLSIDALLLAGPRADSTDGARADQRIHLDLAMCDPTFLALVISVRGRCPLPDNAGMAIPLYDTAKSEPTSQDGPELTRESLLEEGPEAFLHDFASISPVVTRTKAQKRADLRKRQREEASRATPTADTAAANPFTVFEVEEGINRSTESDAPDALLAASQSIDAGASPQYLTATQQRNQRRRNKERAERHAEDTQSSEGSSTQSQSSNKKTKKKSAGKKKLGSTRPVFGIHLQR</sequence>
<dbReference type="Proteomes" id="UP000053558">
    <property type="component" value="Unassembled WGS sequence"/>
</dbReference>
<organism evidence="3 4">
    <name type="scientific">Coniophora puteana (strain RWD-64-598)</name>
    <name type="common">Brown rot fungus</name>
    <dbReference type="NCBI Taxonomy" id="741705"/>
    <lineage>
        <taxon>Eukaryota</taxon>
        <taxon>Fungi</taxon>
        <taxon>Dikarya</taxon>
        <taxon>Basidiomycota</taxon>
        <taxon>Agaricomycotina</taxon>
        <taxon>Agaricomycetes</taxon>
        <taxon>Agaricomycetidae</taxon>
        <taxon>Boletales</taxon>
        <taxon>Coniophorineae</taxon>
        <taxon>Coniophoraceae</taxon>
        <taxon>Coniophora</taxon>
    </lineage>
</organism>
<feature type="region of interest" description="Disordered" evidence="1">
    <location>
        <begin position="729"/>
        <end position="752"/>
    </location>
</feature>
<dbReference type="GeneID" id="19203200"/>
<evidence type="ECO:0000313" key="4">
    <source>
        <dbReference type="Proteomes" id="UP000053558"/>
    </source>
</evidence>
<comment type="caution">
    <text evidence="3">The sequence shown here is derived from an EMBL/GenBank/DDBJ whole genome shotgun (WGS) entry which is preliminary data.</text>
</comment>
<feature type="signal peptide" evidence="2">
    <location>
        <begin position="1"/>
        <end position="16"/>
    </location>
</feature>
<feature type="compositionally biased region" description="Low complexity" evidence="1">
    <location>
        <begin position="1019"/>
        <end position="1033"/>
    </location>
</feature>
<evidence type="ECO:0000313" key="3">
    <source>
        <dbReference type="EMBL" id="EIW81454.1"/>
    </source>
</evidence>
<evidence type="ECO:0000256" key="2">
    <source>
        <dbReference type="SAM" id="SignalP"/>
    </source>
</evidence>
<reference evidence="4" key="1">
    <citation type="journal article" date="2012" name="Science">
        <title>The Paleozoic origin of enzymatic lignin decomposition reconstructed from 31 fungal genomes.</title>
        <authorList>
            <person name="Floudas D."/>
            <person name="Binder M."/>
            <person name="Riley R."/>
            <person name="Barry K."/>
            <person name="Blanchette R.A."/>
            <person name="Henrissat B."/>
            <person name="Martinez A.T."/>
            <person name="Otillar R."/>
            <person name="Spatafora J.W."/>
            <person name="Yadav J.S."/>
            <person name="Aerts A."/>
            <person name="Benoit I."/>
            <person name="Boyd A."/>
            <person name="Carlson A."/>
            <person name="Copeland A."/>
            <person name="Coutinho P.M."/>
            <person name="de Vries R.P."/>
            <person name="Ferreira P."/>
            <person name="Findley K."/>
            <person name="Foster B."/>
            <person name="Gaskell J."/>
            <person name="Glotzer D."/>
            <person name="Gorecki P."/>
            <person name="Heitman J."/>
            <person name="Hesse C."/>
            <person name="Hori C."/>
            <person name="Igarashi K."/>
            <person name="Jurgens J.A."/>
            <person name="Kallen N."/>
            <person name="Kersten P."/>
            <person name="Kohler A."/>
            <person name="Kuees U."/>
            <person name="Kumar T.K.A."/>
            <person name="Kuo A."/>
            <person name="LaButti K."/>
            <person name="Larrondo L.F."/>
            <person name="Lindquist E."/>
            <person name="Ling A."/>
            <person name="Lombard V."/>
            <person name="Lucas S."/>
            <person name="Lundell T."/>
            <person name="Martin R."/>
            <person name="McLaughlin D.J."/>
            <person name="Morgenstern I."/>
            <person name="Morin E."/>
            <person name="Murat C."/>
            <person name="Nagy L.G."/>
            <person name="Nolan M."/>
            <person name="Ohm R.A."/>
            <person name="Patyshakuliyeva A."/>
            <person name="Rokas A."/>
            <person name="Ruiz-Duenas F.J."/>
            <person name="Sabat G."/>
            <person name="Salamov A."/>
            <person name="Samejima M."/>
            <person name="Schmutz J."/>
            <person name="Slot J.C."/>
            <person name="St John F."/>
            <person name="Stenlid J."/>
            <person name="Sun H."/>
            <person name="Sun S."/>
            <person name="Syed K."/>
            <person name="Tsang A."/>
            <person name="Wiebenga A."/>
            <person name="Young D."/>
            <person name="Pisabarro A."/>
            <person name="Eastwood D.C."/>
            <person name="Martin F."/>
            <person name="Cullen D."/>
            <person name="Grigoriev I.V."/>
            <person name="Hibbett D.S."/>
        </authorList>
    </citation>
    <scope>NUCLEOTIDE SEQUENCE [LARGE SCALE GENOMIC DNA]</scope>
    <source>
        <strain evidence="4">RWD-64-598 SS2</strain>
    </source>
</reference>
<feature type="compositionally biased region" description="Basic and acidic residues" evidence="1">
    <location>
        <begin position="738"/>
        <end position="751"/>
    </location>
</feature>
<accession>A0A5M3MRS7</accession>
<feature type="region of interest" description="Disordered" evidence="1">
    <location>
        <begin position="986"/>
        <end position="1059"/>
    </location>
</feature>
<keyword evidence="2" id="KW-0732">Signal</keyword>
<evidence type="ECO:0000256" key="1">
    <source>
        <dbReference type="SAM" id="MobiDB-lite"/>
    </source>
</evidence>
<proteinExistence type="predicted"/>
<dbReference type="KEGG" id="cput:CONPUDRAFT_154001"/>
<feature type="compositionally biased region" description="Low complexity" evidence="1">
    <location>
        <begin position="946"/>
        <end position="956"/>
    </location>
</feature>
<dbReference type="EMBL" id="JH711578">
    <property type="protein sequence ID" value="EIW81454.1"/>
    <property type="molecule type" value="Genomic_DNA"/>
</dbReference>
<dbReference type="AlphaFoldDB" id="A0A5M3MRS7"/>
<feature type="region of interest" description="Disordered" evidence="1">
    <location>
        <begin position="926"/>
        <end position="959"/>
    </location>
</feature>